<dbReference type="InterPro" id="IPR052718">
    <property type="entry name" value="NmrA-type_oxidoreductase"/>
</dbReference>
<sequence length="289" mass="31937">MSKILITGATGHLGKATIEFLLRQGVHADQIVAFARDISKATYLTEKGIEVRIGSFDDRDSLDKATQGIETVLLVSGLDKNRLEQHKNVADLSKKNGVKRIVYTGVAIKDVDTSLNNPTMEDHFKTEEYISKNNLTYTFLRNSFYADAVKLFAGEHAIDSGIFLPTGDGKIPFAFRLDLAEATAKVLTQNGHENKTYELTGGAMYSFTDVANILSDLSGKTVTYTDADEKTYPDTLRLYGVPEPAIAILSGFSADVKRGQFAIESNDLERILERKPRDLKSVIKEVYSL</sequence>
<feature type="domain" description="NmrA-like" evidence="1">
    <location>
        <begin position="2"/>
        <end position="246"/>
    </location>
</feature>
<dbReference type="InterPro" id="IPR008030">
    <property type="entry name" value="NmrA-like"/>
</dbReference>
<dbReference type="RefSeq" id="WP_091170394.1">
    <property type="nucleotide sequence ID" value="NZ_FNCG01000010.1"/>
</dbReference>
<dbReference type="STRING" id="551996.SAMN05192573_11019"/>
<evidence type="ECO:0000313" key="3">
    <source>
        <dbReference type="Proteomes" id="UP000199705"/>
    </source>
</evidence>
<dbReference type="SUPFAM" id="SSF51735">
    <property type="entry name" value="NAD(P)-binding Rossmann-fold domains"/>
    <property type="match status" value="1"/>
</dbReference>
<protein>
    <submittedName>
        <fullName evidence="2">NAD(P)H dehydrogenase (Quinone)</fullName>
    </submittedName>
</protein>
<dbReference type="PANTHER" id="PTHR47129:SF1">
    <property type="entry name" value="NMRA-LIKE DOMAIN-CONTAINING PROTEIN"/>
    <property type="match status" value="1"/>
</dbReference>
<dbReference type="Gene3D" id="3.90.25.10">
    <property type="entry name" value="UDP-galactose 4-epimerase, domain 1"/>
    <property type="match status" value="1"/>
</dbReference>
<dbReference type="Gene3D" id="3.40.50.720">
    <property type="entry name" value="NAD(P)-binding Rossmann-like Domain"/>
    <property type="match status" value="1"/>
</dbReference>
<keyword evidence="3" id="KW-1185">Reference proteome</keyword>
<evidence type="ECO:0000259" key="1">
    <source>
        <dbReference type="Pfam" id="PF05368"/>
    </source>
</evidence>
<dbReference type="CDD" id="cd05269">
    <property type="entry name" value="TMR_SDR_a"/>
    <property type="match status" value="1"/>
</dbReference>
<dbReference type="PANTHER" id="PTHR47129">
    <property type="entry name" value="QUINONE OXIDOREDUCTASE 2"/>
    <property type="match status" value="1"/>
</dbReference>
<dbReference type="EMBL" id="FNCG01000010">
    <property type="protein sequence ID" value="SDH47922.1"/>
    <property type="molecule type" value="Genomic_DNA"/>
</dbReference>
<gene>
    <name evidence="2" type="ORF">SAMN05192573_11019</name>
</gene>
<evidence type="ECO:0000313" key="2">
    <source>
        <dbReference type="EMBL" id="SDH47922.1"/>
    </source>
</evidence>
<dbReference type="AlphaFoldDB" id="A0A1G8CR58"/>
<reference evidence="3" key="1">
    <citation type="submission" date="2016-10" db="EMBL/GenBank/DDBJ databases">
        <authorList>
            <person name="Varghese N."/>
            <person name="Submissions S."/>
        </authorList>
    </citation>
    <scope>NUCLEOTIDE SEQUENCE [LARGE SCALE GENOMIC DNA]</scope>
    <source>
        <strain evidence="3">Gh-67</strain>
    </source>
</reference>
<dbReference type="Pfam" id="PF05368">
    <property type="entry name" value="NmrA"/>
    <property type="match status" value="1"/>
</dbReference>
<organism evidence="2 3">
    <name type="scientific">Mucilaginibacter gossypii</name>
    <dbReference type="NCBI Taxonomy" id="551996"/>
    <lineage>
        <taxon>Bacteria</taxon>
        <taxon>Pseudomonadati</taxon>
        <taxon>Bacteroidota</taxon>
        <taxon>Sphingobacteriia</taxon>
        <taxon>Sphingobacteriales</taxon>
        <taxon>Sphingobacteriaceae</taxon>
        <taxon>Mucilaginibacter</taxon>
    </lineage>
</organism>
<proteinExistence type="predicted"/>
<name>A0A1G8CR58_9SPHI</name>
<dbReference type="Proteomes" id="UP000199705">
    <property type="component" value="Unassembled WGS sequence"/>
</dbReference>
<dbReference type="InterPro" id="IPR036291">
    <property type="entry name" value="NAD(P)-bd_dom_sf"/>
</dbReference>
<accession>A0A1G8CR58</accession>